<dbReference type="PRINTS" id="PR00368">
    <property type="entry name" value="FADPNR"/>
</dbReference>
<dbReference type="SUPFAM" id="SSF51905">
    <property type="entry name" value="FAD/NAD(P)-binding domain"/>
    <property type="match status" value="1"/>
</dbReference>
<dbReference type="PANTHER" id="PTHR42949:SF3">
    <property type="entry name" value="ANAEROBIC GLYCEROL-3-PHOSPHATE DEHYDROGENASE SUBUNIT B"/>
    <property type="match status" value="1"/>
</dbReference>
<dbReference type="PANTHER" id="PTHR42949">
    <property type="entry name" value="ANAEROBIC GLYCEROL-3-PHOSPHATE DEHYDROGENASE SUBUNIT B"/>
    <property type="match status" value="1"/>
</dbReference>
<dbReference type="Gene3D" id="3.50.50.60">
    <property type="entry name" value="FAD/NAD(P)-binding domain"/>
    <property type="match status" value="2"/>
</dbReference>
<keyword evidence="1" id="KW-0560">Oxidoreductase</keyword>
<proteinExistence type="predicted"/>
<evidence type="ECO:0000259" key="3">
    <source>
        <dbReference type="Pfam" id="PF17806"/>
    </source>
</evidence>
<evidence type="ECO:0000259" key="2">
    <source>
        <dbReference type="Pfam" id="PF07992"/>
    </source>
</evidence>
<dbReference type="AlphaFoldDB" id="A0A923S4X4"/>
<protein>
    <submittedName>
        <fullName evidence="4">NAD(P)/FAD-dependent oxidoreductase</fullName>
    </submittedName>
</protein>
<dbReference type="Proteomes" id="UP000596827">
    <property type="component" value="Unassembled WGS sequence"/>
</dbReference>
<dbReference type="PRINTS" id="PR00469">
    <property type="entry name" value="PNDRDTASEII"/>
</dbReference>
<dbReference type="Pfam" id="PF07992">
    <property type="entry name" value="Pyr_redox_2"/>
    <property type="match status" value="1"/>
</dbReference>
<dbReference type="InterPro" id="IPR051691">
    <property type="entry name" value="Metab_Enz_Cyan_OpOx_G3PDH"/>
</dbReference>
<evidence type="ECO:0000313" key="5">
    <source>
        <dbReference type="Proteomes" id="UP000596827"/>
    </source>
</evidence>
<accession>A0A923S4X4</accession>
<dbReference type="InterPro" id="IPR041854">
    <property type="entry name" value="BFD-like_2Fe2S-bd_dom_sf"/>
</dbReference>
<feature type="domain" description="SoxA A3" evidence="3">
    <location>
        <begin position="373"/>
        <end position="447"/>
    </location>
</feature>
<dbReference type="InterPro" id="IPR036188">
    <property type="entry name" value="FAD/NAD-bd_sf"/>
</dbReference>
<dbReference type="InterPro" id="IPR041117">
    <property type="entry name" value="SoxA_A3"/>
</dbReference>
<dbReference type="Gene3D" id="1.10.10.1100">
    <property type="entry name" value="BFD-like [2Fe-2S]-binding domain"/>
    <property type="match status" value="1"/>
</dbReference>
<dbReference type="InterPro" id="IPR023753">
    <property type="entry name" value="FAD/NAD-binding_dom"/>
</dbReference>
<sequence length="462" mass="48619">MTTVAIVGAGPAGLSAAIEVAAAGLRPVLIDEAPRIGGQVYRQPPPELQRPFTALYGAQAAQAQDLFARWSTVEHEVEHRPNTLVWQLEDRTLHLLENGRAGMLPFDALVIATGATDRILPFPGWTLPGVFTLGGSQVLLKSQGSVIGPRVVFAGSGPLLYLVASQYVKAGAQVLAVLDTAPADAQRRALPAMLARPRLAASGAAILWRLRTAGVPVHRGVKLLRAEGEGAVARLVWENEGKAHTTECDAVAFGHGLRSETQLADLAGCAFDFDAIDQAWLPRRDEHGRTSVPGVYIAGDGASIRGADAAELAGARAARALLQDMGRPVRAQTDAPMQPHDRWREAMAVLAAPPANWAADAPDELVVCRCEHVTAGELRACATATGAQELNRLKAQSRVGMGRCQGRMCGAAAARLLAHTTGSDLQSVGRLRTQPPVKPVPVAVIGAALAQPTPVPAEESDD</sequence>
<dbReference type="PIRSF" id="PIRSF037495">
    <property type="entry name" value="Opine_OX_OoxA/HcnB"/>
    <property type="match status" value="1"/>
</dbReference>
<evidence type="ECO:0000256" key="1">
    <source>
        <dbReference type="ARBA" id="ARBA00023002"/>
    </source>
</evidence>
<dbReference type="InterPro" id="IPR017224">
    <property type="entry name" value="Opine_Oxase_asu/HCN_bsu"/>
</dbReference>
<keyword evidence="5" id="KW-1185">Reference proteome</keyword>
<name>A0A923S4X4_9BURK</name>
<reference evidence="4" key="1">
    <citation type="submission" date="2020-08" db="EMBL/GenBank/DDBJ databases">
        <title>Ramlibacter sp. GTP1 16S ribosomal RNA gene genome sequencing and assembly.</title>
        <authorList>
            <person name="Kang M."/>
        </authorList>
    </citation>
    <scope>NUCLEOTIDE SEQUENCE</scope>
    <source>
        <strain evidence="4">GTP1</strain>
    </source>
</reference>
<gene>
    <name evidence="4" type="ORF">H8R02_26160</name>
</gene>
<feature type="domain" description="FAD/NAD(P)-binding" evidence="2">
    <location>
        <begin position="3"/>
        <end position="310"/>
    </location>
</feature>
<dbReference type="EMBL" id="JACORU010000014">
    <property type="protein sequence ID" value="MBC5767975.1"/>
    <property type="molecule type" value="Genomic_DNA"/>
</dbReference>
<organism evidence="4 5">
    <name type="scientific">Ramlibacter albus</name>
    <dbReference type="NCBI Taxonomy" id="2079448"/>
    <lineage>
        <taxon>Bacteria</taxon>
        <taxon>Pseudomonadati</taxon>
        <taxon>Pseudomonadota</taxon>
        <taxon>Betaproteobacteria</taxon>
        <taxon>Burkholderiales</taxon>
        <taxon>Comamonadaceae</taxon>
        <taxon>Ramlibacter</taxon>
    </lineage>
</organism>
<dbReference type="GO" id="GO:0016491">
    <property type="term" value="F:oxidoreductase activity"/>
    <property type="evidence" value="ECO:0007669"/>
    <property type="project" value="UniProtKB-KW"/>
</dbReference>
<dbReference type="Pfam" id="PF17806">
    <property type="entry name" value="SO_alpha_A3"/>
    <property type="match status" value="1"/>
</dbReference>
<comment type="caution">
    <text evidence="4">The sequence shown here is derived from an EMBL/GenBank/DDBJ whole genome shotgun (WGS) entry which is preliminary data.</text>
</comment>
<dbReference type="CDD" id="cd19946">
    <property type="entry name" value="GlpA-like_Fer2_BFD-like"/>
    <property type="match status" value="1"/>
</dbReference>
<dbReference type="RefSeq" id="WP_187084467.1">
    <property type="nucleotide sequence ID" value="NZ_JACORU010000014.1"/>
</dbReference>
<evidence type="ECO:0000313" key="4">
    <source>
        <dbReference type="EMBL" id="MBC5767975.1"/>
    </source>
</evidence>